<name>A0A6J6YUM9_9ZZZZ</name>
<evidence type="ECO:0000313" key="1">
    <source>
        <dbReference type="EMBL" id="CAB4812245.1"/>
    </source>
</evidence>
<accession>A0A6J6YUM9</accession>
<protein>
    <submittedName>
        <fullName evidence="1">Unannotated protein</fullName>
    </submittedName>
</protein>
<organism evidence="1">
    <name type="scientific">freshwater metagenome</name>
    <dbReference type="NCBI Taxonomy" id="449393"/>
    <lineage>
        <taxon>unclassified sequences</taxon>
        <taxon>metagenomes</taxon>
        <taxon>ecological metagenomes</taxon>
    </lineage>
</organism>
<dbReference type="AlphaFoldDB" id="A0A6J6YUM9"/>
<dbReference type="EMBL" id="CAFAAP010000197">
    <property type="protein sequence ID" value="CAB4812245.1"/>
    <property type="molecule type" value="Genomic_DNA"/>
</dbReference>
<reference evidence="1" key="1">
    <citation type="submission" date="2020-05" db="EMBL/GenBank/DDBJ databases">
        <authorList>
            <person name="Chiriac C."/>
            <person name="Salcher M."/>
            <person name="Ghai R."/>
            <person name="Kavagutti S V."/>
        </authorList>
    </citation>
    <scope>NUCLEOTIDE SEQUENCE</scope>
</reference>
<gene>
    <name evidence="1" type="ORF">UFOPK3026_01189</name>
</gene>
<proteinExistence type="predicted"/>
<sequence length="44" mass="4892">MYAAMQSLGLVNDHLEGCFVREECAQQQLIAVKKMAKTALDKHA</sequence>